<name>A0A443HR25_BYSSP</name>
<feature type="compositionally biased region" description="Low complexity" evidence="7">
    <location>
        <begin position="626"/>
        <end position="638"/>
    </location>
</feature>
<dbReference type="Pfam" id="PF00172">
    <property type="entry name" value="Zn_clus"/>
    <property type="match status" value="1"/>
</dbReference>
<comment type="subcellular location">
    <subcellularLocation>
        <location evidence="1">Nucleus</location>
    </subcellularLocation>
</comment>
<dbReference type="GO" id="GO:0008270">
    <property type="term" value="F:zinc ion binding"/>
    <property type="evidence" value="ECO:0007669"/>
    <property type="project" value="InterPro"/>
</dbReference>
<dbReference type="InterPro" id="IPR036864">
    <property type="entry name" value="Zn2-C6_fun-type_DNA-bd_sf"/>
</dbReference>
<dbReference type="GO" id="GO:0006351">
    <property type="term" value="P:DNA-templated transcription"/>
    <property type="evidence" value="ECO:0007669"/>
    <property type="project" value="InterPro"/>
</dbReference>
<proteinExistence type="predicted"/>
<feature type="region of interest" description="Disordered" evidence="7">
    <location>
        <begin position="427"/>
        <end position="449"/>
    </location>
</feature>
<dbReference type="SMART" id="SM00066">
    <property type="entry name" value="GAL4"/>
    <property type="match status" value="1"/>
</dbReference>
<feature type="domain" description="Zn(2)-C6 fungal-type" evidence="8">
    <location>
        <begin position="21"/>
        <end position="50"/>
    </location>
</feature>
<dbReference type="GeneID" id="39596644"/>
<dbReference type="CDD" id="cd12148">
    <property type="entry name" value="fungal_TF_MHR"/>
    <property type="match status" value="1"/>
</dbReference>
<dbReference type="SMART" id="SM00906">
    <property type="entry name" value="Fungal_trans"/>
    <property type="match status" value="1"/>
</dbReference>
<dbReference type="Gene3D" id="4.10.240.10">
    <property type="entry name" value="Zn(2)-C6 fungal-type DNA-binding domain"/>
    <property type="match status" value="1"/>
</dbReference>
<evidence type="ECO:0000256" key="7">
    <source>
        <dbReference type="SAM" id="MobiDB-lite"/>
    </source>
</evidence>
<reference evidence="9 10" key="1">
    <citation type="journal article" date="2018" name="Front. Microbiol.">
        <title>Genomic and genetic insights into a cosmopolitan fungus, Paecilomyces variotii (Eurotiales).</title>
        <authorList>
            <person name="Urquhart A.S."/>
            <person name="Mondo S.J."/>
            <person name="Makela M.R."/>
            <person name="Hane J.K."/>
            <person name="Wiebenga A."/>
            <person name="He G."/>
            <person name="Mihaltcheva S."/>
            <person name="Pangilinan J."/>
            <person name="Lipzen A."/>
            <person name="Barry K."/>
            <person name="de Vries R.P."/>
            <person name="Grigoriev I.V."/>
            <person name="Idnurm A."/>
        </authorList>
    </citation>
    <scope>NUCLEOTIDE SEQUENCE [LARGE SCALE GENOMIC DNA]</scope>
    <source>
        <strain evidence="9 10">CBS 101075</strain>
    </source>
</reference>
<keyword evidence="10" id="KW-1185">Reference proteome</keyword>
<keyword evidence="3" id="KW-0805">Transcription regulation</keyword>
<evidence type="ECO:0000256" key="6">
    <source>
        <dbReference type="ARBA" id="ARBA00023242"/>
    </source>
</evidence>
<dbReference type="GO" id="GO:0003677">
    <property type="term" value="F:DNA binding"/>
    <property type="evidence" value="ECO:0007669"/>
    <property type="project" value="UniProtKB-KW"/>
</dbReference>
<keyword evidence="4" id="KW-0238">DNA-binding</keyword>
<feature type="compositionally biased region" description="Basic residues" evidence="7">
    <location>
        <begin position="57"/>
        <end position="68"/>
    </location>
</feature>
<evidence type="ECO:0000256" key="1">
    <source>
        <dbReference type="ARBA" id="ARBA00004123"/>
    </source>
</evidence>
<feature type="compositionally biased region" description="Polar residues" evidence="7">
    <location>
        <begin position="70"/>
        <end position="83"/>
    </location>
</feature>
<protein>
    <submittedName>
        <fullName evidence="9">Putative C6 transcription factor</fullName>
    </submittedName>
</protein>
<feature type="region of interest" description="Disordered" evidence="7">
    <location>
        <begin position="599"/>
        <end position="638"/>
    </location>
</feature>
<keyword evidence="6" id="KW-0539">Nucleus</keyword>
<evidence type="ECO:0000256" key="4">
    <source>
        <dbReference type="ARBA" id="ARBA00023125"/>
    </source>
</evidence>
<dbReference type="PROSITE" id="PS50048">
    <property type="entry name" value="ZN2_CY6_FUNGAL_2"/>
    <property type="match status" value="1"/>
</dbReference>
<evidence type="ECO:0000259" key="8">
    <source>
        <dbReference type="PROSITE" id="PS50048"/>
    </source>
</evidence>
<evidence type="ECO:0000256" key="3">
    <source>
        <dbReference type="ARBA" id="ARBA00023015"/>
    </source>
</evidence>
<dbReference type="GO" id="GO:0005634">
    <property type="term" value="C:nucleus"/>
    <property type="evidence" value="ECO:0007669"/>
    <property type="project" value="UniProtKB-SubCell"/>
</dbReference>
<evidence type="ECO:0000256" key="2">
    <source>
        <dbReference type="ARBA" id="ARBA00022723"/>
    </source>
</evidence>
<dbReference type="PROSITE" id="PS00463">
    <property type="entry name" value="ZN2_CY6_FUNGAL_1"/>
    <property type="match status" value="1"/>
</dbReference>
<evidence type="ECO:0000313" key="10">
    <source>
        <dbReference type="Proteomes" id="UP000283841"/>
    </source>
</evidence>
<sequence>MMPDDVPVQSPPPSTSRVGRACERCRRQKLKCDDSRPCIMCVRSGMVCKNQAGPTPRRSRKGPARRARTFASNDVRSQSTPTETRPRCRAGINSSAVGFAVNIFGEHAASHADDISSIPGHPLHSTGSVSEWSLKGMRMPPAPLMLELLDAYFERVHWFICLFYRPRFMDSVRPLLDSAVWKVDDRGPVVTALLLAALGLQCAAQDPNWSGHDTLASSSLQAHALKDDLLAEVRLHLMDLLDDCRIESVQICILLGTFYIYHGSPSLAWNILGLSVRTAYALSLHTDDHDLTFDPITAEIRHRTWNHVTIADTFAAMIFGRPLSLDPAFCGLHQVTQLEDNELLPTTCNDALQDPNVNGLSFFVFRYRLYEIIRSYLYQFRGLNLQNPVSVDAMFRLVETIENARTSLEALKAEVPPALLRRAWTDDDPMINNRSSSSSSSSSSQHQRPIDNLSLQGHMLQLTYDSVVMFIHRPLLEYHVAPELRSGIASLMPKIRATINRAFEAALRISKVPATPFESQFCISFLLMHFFSAGVILCLPPTLWPFSAKATESKAGTLRIIRAARKLRFKSQIAKHTEELLTKLVRLCLQQELENALKDDGSPKMAGASSHLQCVHDGDSAPSAPQHQTTTTQDETTTAEQQFFSSNEYNSNFVTGSIPVETDQGFSFNPFWNGQYHQIDDQLDEALGNFGQILFNLVPNDPYSVWNWGSGNWGGSGLR</sequence>
<dbReference type="PANTHER" id="PTHR31001:SF87">
    <property type="entry name" value="COL-21"/>
    <property type="match status" value="1"/>
</dbReference>
<evidence type="ECO:0000313" key="9">
    <source>
        <dbReference type="EMBL" id="RWQ94234.1"/>
    </source>
</evidence>
<dbReference type="SUPFAM" id="SSF57701">
    <property type="entry name" value="Zn2/Cys6 DNA-binding domain"/>
    <property type="match status" value="1"/>
</dbReference>
<dbReference type="InterPro" id="IPR007219">
    <property type="entry name" value="XnlR_reg_dom"/>
</dbReference>
<dbReference type="GO" id="GO:0000981">
    <property type="term" value="F:DNA-binding transcription factor activity, RNA polymerase II-specific"/>
    <property type="evidence" value="ECO:0007669"/>
    <property type="project" value="InterPro"/>
</dbReference>
<dbReference type="InterPro" id="IPR001138">
    <property type="entry name" value="Zn2Cys6_DnaBD"/>
</dbReference>
<feature type="compositionally biased region" description="Low complexity" evidence="7">
    <location>
        <begin position="435"/>
        <end position="444"/>
    </location>
</feature>
<dbReference type="InterPro" id="IPR050613">
    <property type="entry name" value="Sec_Metabolite_Reg"/>
</dbReference>
<dbReference type="AlphaFoldDB" id="A0A443HR25"/>
<keyword evidence="2" id="KW-0479">Metal-binding</keyword>
<dbReference type="RefSeq" id="XP_028483879.1">
    <property type="nucleotide sequence ID" value="XM_028627367.1"/>
</dbReference>
<dbReference type="Proteomes" id="UP000283841">
    <property type="component" value="Unassembled WGS sequence"/>
</dbReference>
<evidence type="ECO:0000256" key="5">
    <source>
        <dbReference type="ARBA" id="ARBA00023163"/>
    </source>
</evidence>
<comment type="caution">
    <text evidence="9">The sequence shown here is derived from an EMBL/GenBank/DDBJ whole genome shotgun (WGS) entry which is preliminary data.</text>
</comment>
<organism evidence="9 10">
    <name type="scientific">Byssochlamys spectabilis</name>
    <name type="common">Paecilomyces variotii</name>
    <dbReference type="NCBI Taxonomy" id="264951"/>
    <lineage>
        <taxon>Eukaryota</taxon>
        <taxon>Fungi</taxon>
        <taxon>Dikarya</taxon>
        <taxon>Ascomycota</taxon>
        <taxon>Pezizomycotina</taxon>
        <taxon>Eurotiomycetes</taxon>
        <taxon>Eurotiomycetidae</taxon>
        <taxon>Eurotiales</taxon>
        <taxon>Thermoascaceae</taxon>
        <taxon>Paecilomyces</taxon>
    </lineage>
</organism>
<feature type="region of interest" description="Disordered" evidence="7">
    <location>
        <begin position="49"/>
        <end position="86"/>
    </location>
</feature>
<accession>A0A443HR25</accession>
<keyword evidence="5" id="KW-0804">Transcription</keyword>
<gene>
    <name evidence="9" type="ORF">C8Q69DRAFT_321089</name>
</gene>
<dbReference type="Pfam" id="PF04082">
    <property type="entry name" value="Fungal_trans"/>
    <property type="match status" value="1"/>
</dbReference>
<dbReference type="VEuPathDB" id="FungiDB:C8Q69DRAFT_321089"/>
<dbReference type="STRING" id="264951.A0A443HR25"/>
<dbReference type="CDD" id="cd00067">
    <property type="entry name" value="GAL4"/>
    <property type="match status" value="1"/>
</dbReference>
<dbReference type="PANTHER" id="PTHR31001">
    <property type="entry name" value="UNCHARACTERIZED TRANSCRIPTIONAL REGULATORY PROTEIN"/>
    <property type="match status" value="1"/>
</dbReference>
<dbReference type="EMBL" id="RCNU01000008">
    <property type="protein sequence ID" value="RWQ94234.1"/>
    <property type="molecule type" value="Genomic_DNA"/>
</dbReference>